<gene>
    <name evidence="1" type="ORF">Poly30_08790</name>
</gene>
<proteinExistence type="predicted"/>
<sequence>MKPLHASLWTLGLLVGLAAVGSFGLRTTAPRAVTQAAQRAAPLPLTDLFRVNVEGVEHRLDSPSAAERMAALSGGGHLMQMTSRQHGNTLLETIHEGVDPRGSWTLIAGDGRRKLHLAMEFDGEGGVRQSMALGDQGSVSSGTYALRGSAFTLEFEGVEISIPRVEK</sequence>
<organism evidence="1 2">
    <name type="scientific">Saltatorellus ferox</name>
    <dbReference type="NCBI Taxonomy" id="2528018"/>
    <lineage>
        <taxon>Bacteria</taxon>
        <taxon>Pseudomonadati</taxon>
        <taxon>Planctomycetota</taxon>
        <taxon>Planctomycetia</taxon>
        <taxon>Planctomycetia incertae sedis</taxon>
        <taxon>Saltatorellus</taxon>
    </lineage>
</organism>
<evidence type="ECO:0000313" key="1">
    <source>
        <dbReference type="EMBL" id="QDV05382.1"/>
    </source>
</evidence>
<accession>A0A518EMS0</accession>
<dbReference type="RefSeq" id="WP_145194795.1">
    <property type="nucleotide sequence ID" value="NZ_CP036434.1"/>
</dbReference>
<protein>
    <submittedName>
        <fullName evidence="1">Uncharacterized protein</fullName>
    </submittedName>
</protein>
<dbReference type="EMBL" id="CP036434">
    <property type="protein sequence ID" value="QDV05382.1"/>
    <property type="molecule type" value="Genomic_DNA"/>
</dbReference>
<name>A0A518EMS0_9BACT</name>
<reference evidence="1 2" key="1">
    <citation type="submission" date="2019-02" db="EMBL/GenBank/DDBJ databases">
        <title>Deep-cultivation of Planctomycetes and their phenomic and genomic characterization uncovers novel biology.</title>
        <authorList>
            <person name="Wiegand S."/>
            <person name="Jogler M."/>
            <person name="Boedeker C."/>
            <person name="Pinto D."/>
            <person name="Vollmers J."/>
            <person name="Rivas-Marin E."/>
            <person name="Kohn T."/>
            <person name="Peeters S.H."/>
            <person name="Heuer A."/>
            <person name="Rast P."/>
            <person name="Oberbeckmann S."/>
            <person name="Bunk B."/>
            <person name="Jeske O."/>
            <person name="Meyerdierks A."/>
            <person name="Storesund J.E."/>
            <person name="Kallscheuer N."/>
            <person name="Luecker S."/>
            <person name="Lage O.M."/>
            <person name="Pohl T."/>
            <person name="Merkel B.J."/>
            <person name="Hornburger P."/>
            <person name="Mueller R.-W."/>
            <person name="Bruemmer F."/>
            <person name="Labrenz M."/>
            <person name="Spormann A.M."/>
            <person name="Op den Camp H."/>
            <person name="Overmann J."/>
            <person name="Amann R."/>
            <person name="Jetten M.S.M."/>
            <person name="Mascher T."/>
            <person name="Medema M.H."/>
            <person name="Devos D.P."/>
            <person name="Kaster A.-K."/>
            <person name="Ovreas L."/>
            <person name="Rohde M."/>
            <person name="Galperin M.Y."/>
            <person name="Jogler C."/>
        </authorList>
    </citation>
    <scope>NUCLEOTIDE SEQUENCE [LARGE SCALE GENOMIC DNA]</scope>
    <source>
        <strain evidence="1 2">Poly30</strain>
    </source>
</reference>
<evidence type="ECO:0000313" key="2">
    <source>
        <dbReference type="Proteomes" id="UP000320390"/>
    </source>
</evidence>
<keyword evidence="2" id="KW-1185">Reference proteome</keyword>
<dbReference type="Proteomes" id="UP000320390">
    <property type="component" value="Chromosome"/>
</dbReference>
<dbReference type="AlphaFoldDB" id="A0A518EMS0"/>